<feature type="region of interest" description="Disordered" evidence="3">
    <location>
        <begin position="232"/>
        <end position="260"/>
    </location>
</feature>
<feature type="compositionally biased region" description="Basic and acidic residues" evidence="3">
    <location>
        <begin position="232"/>
        <end position="245"/>
    </location>
</feature>
<dbReference type="EC" id="2.8.3.16" evidence="2"/>
<accession>A0ABT1AC90</accession>
<dbReference type="InterPro" id="IPR023606">
    <property type="entry name" value="CoA-Trfase_III_dom_1_sf"/>
</dbReference>
<dbReference type="InterPro" id="IPR003673">
    <property type="entry name" value="CoA-Trfase_fam_III"/>
</dbReference>
<reference evidence="4" key="1">
    <citation type="submission" date="2021-04" db="EMBL/GenBank/DDBJ databases">
        <title>Pseudonocardia sp. nov., isolated from sandy soil of mangrove forest.</title>
        <authorList>
            <person name="Zan Z."/>
            <person name="Huang R."/>
            <person name="Liu W."/>
        </authorList>
    </citation>
    <scope>NUCLEOTIDE SEQUENCE</scope>
    <source>
        <strain evidence="4">S2-4</strain>
    </source>
</reference>
<dbReference type="NCBIfam" id="NF003809">
    <property type="entry name" value="PRK05398.1"/>
    <property type="match status" value="1"/>
</dbReference>
<evidence type="ECO:0000313" key="5">
    <source>
        <dbReference type="Proteomes" id="UP001165283"/>
    </source>
</evidence>
<feature type="binding site" evidence="2">
    <location>
        <begin position="106"/>
        <end position="108"/>
    </location>
    <ligand>
        <name>CoA</name>
        <dbReference type="ChEBI" id="CHEBI:57287"/>
    </ligand>
</feature>
<dbReference type="RefSeq" id="WP_252446153.1">
    <property type="nucleotide sequence ID" value="NZ_JAGSOV010000087.1"/>
</dbReference>
<evidence type="ECO:0000256" key="3">
    <source>
        <dbReference type="SAM" id="MobiDB-lite"/>
    </source>
</evidence>
<dbReference type="PANTHER" id="PTHR48207">
    <property type="entry name" value="SUCCINATE--HYDROXYMETHYLGLUTARATE COA-TRANSFERASE"/>
    <property type="match status" value="1"/>
</dbReference>
<evidence type="ECO:0000313" key="4">
    <source>
        <dbReference type="EMBL" id="MCO1660613.1"/>
    </source>
</evidence>
<dbReference type="NCBIfam" id="TIGR03253">
    <property type="entry name" value="oxalate_frc"/>
    <property type="match status" value="1"/>
</dbReference>
<feature type="binding site" evidence="2">
    <location>
        <position position="114"/>
    </location>
    <ligand>
        <name>CoA</name>
        <dbReference type="ChEBI" id="CHEBI:57287"/>
    </ligand>
</feature>
<dbReference type="Gene3D" id="3.30.1540.10">
    <property type="entry name" value="formyl-coa transferase, domain 3"/>
    <property type="match status" value="1"/>
</dbReference>
<gene>
    <name evidence="2 4" type="primary">frc</name>
    <name evidence="4" type="ORF">KDL28_36745</name>
</gene>
<keyword evidence="5" id="KW-1185">Reference proteome</keyword>
<dbReference type="Proteomes" id="UP001165283">
    <property type="component" value="Unassembled WGS sequence"/>
</dbReference>
<dbReference type="InterPro" id="IPR017659">
    <property type="entry name" value="Formyl_CoA_transfer"/>
</dbReference>
<sequence length="420" mass="45402">MTDTVTSPAPGASQALAGIRVLDMTHVQSGPSATQLLAWLGADVVKLEAPSGDITRKQLRDVPDVDSLYFTMLNCNKRSITLNMKTERGKELFVELVKSADVMVENFGPGAVDRMGFTWDRLRELNPRLVYASIKGFGEGPYTHFKAYEVVAQAMGGSMSTTGFEDGPPLATGAQIGDSGTGVHVVAGILAALVQRQSTGRGQRVTVAMQHAVLNLCRVKLRDQQRLAHGPLDEYPNKEFGEEVPRSGNASGGGQPGWAVKCRPGGPNDWVYVIVQPPGWAPISALIGRPELADDPEWATPQARLSKLDKMFQLIEEWSSNLDKWEVLAQLNAHGIPCGPILSTQEIISDASLVDNNMIVTVDHPERGPFTTVGCPIKLSESPVKVETSPLLGEHNDEVFLRELGVDADEYAGLRESGVI</sequence>
<dbReference type="InterPro" id="IPR044855">
    <property type="entry name" value="CoA-Trfase_III_dom3_sf"/>
</dbReference>
<comment type="function">
    <text evidence="2">Involved in the catabolism of oxalate and in the adapatation to low pH via the induction of the oxalate-dependent acid tolerance response (ATR). Catalyzes the transfer of the CoA moiety from formyl-CoA to oxalate.</text>
</comment>
<dbReference type="Gene3D" id="3.40.50.10540">
    <property type="entry name" value="Crotonobetainyl-coa:carnitine coa-transferase, domain 1"/>
    <property type="match status" value="1"/>
</dbReference>
<evidence type="ECO:0000256" key="1">
    <source>
        <dbReference type="ARBA" id="ARBA00022679"/>
    </source>
</evidence>
<comment type="catalytic activity">
    <reaction evidence="2">
        <text>formyl-CoA + oxalate = oxalyl-CoA + formate</text>
        <dbReference type="Rhea" id="RHEA:16545"/>
        <dbReference type="ChEBI" id="CHEBI:15740"/>
        <dbReference type="ChEBI" id="CHEBI:30623"/>
        <dbReference type="ChEBI" id="CHEBI:57376"/>
        <dbReference type="ChEBI" id="CHEBI:57388"/>
        <dbReference type="EC" id="2.8.3.16"/>
    </reaction>
</comment>
<comment type="caution">
    <text evidence="4">The sequence shown here is derived from an EMBL/GenBank/DDBJ whole genome shotgun (WGS) entry which is preliminary data.</text>
</comment>
<dbReference type="InterPro" id="IPR050483">
    <property type="entry name" value="CoA-transferase_III_domain"/>
</dbReference>
<feature type="binding site" evidence="2">
    <location>
        <begin position="253"/>
        <end position="255"/>
    </location>
    <ligand>
        <name>substrate</name>
    </ligand>
</feature>
<dbReference type="EMBL" id="JAGSOV010000087">
    <property type="protein sequence ID" value="MCO1660613.1"/>
    <property type="molecule type" value="Genomic_DNA"/>
</dbReference>
<name>A0ABT1AC90_9PSEU</name>
<feature type="active site" description="Nucleophile" evidence="2">
    <location>
        <position position="178"/>
    </location>
</feature>
<feature type="binding site" evidence="2">
    <location>
        <begin position="146"/>
        <end position="149"/>
    </location>
    <ligand>
        <name>CoA</name>
        <dbReference type="ChEBI" id="CHEBI:57287"/>
    </ligand>
</feature>
<protein>
    <recommendedName>
        <fullName evidence="2">Formyl-CoA:oxalate CoA-transferase</fullName>
        <shortName evidence="2">FCOCT</shortName>
        <ecNumber evidence="2">2.8.3.16</ecNumber>
    </recommendedName>
    <alternativeName>
        <fullName evidence="2">Formyl-coenzyme A transferase</fullName>
        <shortName evidence="2">Formyl-CoA transferase</shortName>
    </alternativeName>
</protein>
<feature type="binding site" evidence="2">
    <location>
        <begin position="82"/>
        <end position="85"/>
    </location>
    <ligand>
        <name>CoA</name>
        <dbReference type="ChEBI" id="CHEBI:57287"/>
    </ligand>
</feature>
<keyword evidence="1 2" id="KW-0808">Transferase</keyword>
<feature type="binding site" evidence="2">
    <location>
        <begin position="28"/>
        <end position="29"/>
    </location>
    <ligand>
        <name>CoA</name>
        <dbReference type="ChEBI" id="CHEBI:57287"/>
    </ligand>
</feature>
<evidence type="ECO:0000256" key="2">
    <source>
        <dbReference type="HAMAP-Rule" id="MF_00742"/>
    </source>
</evidence>
<dbReference type="PANTHER" id="PTHR48207:SF3">
    <property type="entry name" value="SUCCINATE--HYDROXYMETHYLGLUTARATE COA-TRANSFERASE"/>
    <property type="match status" value="1"/>
</dbReference>
<comment type="similarity">
    <text evidence="2">Belongs to the CoA-transferase III family. Frc subfamily.</text>
</comment>
<dbReference type="SUPFAM" id="SSF89796">
    <property type="entry name" value="CoA-transferase family III (CaiB/BaiF)"/>
    <property type="match status" value="1"/>
</dbReference>
<proteinExistence type="inferred from homology"/>
<dbReference type="GO" id="GO:0033608">
    <property type="term" value="F:formyl-CoA transferase activity"/>
    <property type="evidence" value="ECO:0007669"/>
    <property type="project" value="UniProtKB-EC"/>
</dbReference>
<comment type="subunit">
    <text evidence="2">Homodimer.</text>
</comment>
<organism evidence="4 5">
    <name type="scientific">Pseudonocardia humida</name>
    <dbReference type="NCBI Taxonomy" id="2800819"/>
    <lineage>
        <taxon>Bacteria</taxon>
        <taxon>Bacillati</taxon>
        <taxon>Actinomycetota</taxon>
        <taxon>Actinomycetes</taxon>
        <taxon>Pseudonocardiales</taxon>
        <taxon>Pseudonocardiaceae</taxon>
        <taxon>Pseudonocardia</taxon>
    </lineage>
</organism>
<dbReference type="Pfam" id="PF02515">
    <property type="entry name" value="CoA_transf_3"/>
    <property type="match status" value="1"/>
</dbReference>
<comment type="pathway">
    <text evidence="2">Metabolic intermediate degradation; oxalate degradation; CO(2) and formate from oxalate: step 1/2.</text>
</comment>
<comment type="caution">
    <text evidence="2">Lacks conserved residue(s) required for the propagation of feature annotation.</text>
</comment>
<dbReference type="HAMAP" id="MF_00742">
    <property type="entry name" value="Formyl_CoA_transfer"/>
    <property type="match status" value="1"/>
</dbReference>